<dbReference type="InterPro" id="IPR036291">
    <property type="entry name" value="NAD(P)-bd_dom_sf"/>
</dbReference>
<dbReference type="PRINTS" id="PR00081">
    <property type="entry name" value="GDHRDH"/>
</dbReference>
<accession>O67126</accession>
<reference evidence="3 4" key="1">
    <citation type="journal article" date="1998" name="Nature">
        <title>The complete genome of the hyperthermophilic bacterium Aquifex aeolicus.</title>
        <authorList>
            <person name="Deckert G."/>
            <person name="Warren P.V."/>
            <person name="Gaasterland T."/>
            <person name="Young W.G."/>
            <person name="Lenox A.L."/>
            <person name="Graham D.E."/>
            <person name="Overbeek R."/>
            <person name="Snead M.A."/>
            <person name="Keller M."/>
            <person name="Aujay M."/>
            <person name="Huber R."/>
            <person name="Feldman R.A."/>
            <person name="Short J.M."/>
            <person name="Olson G.J."/>
            <person name="Swanson R.V."/>
        </authorList>
    </citation>
    <scope>NUCLEOTIDE SEQUENCE [LARGE SCALE GENOMIC DNA]</scope>
    <source>
        <strain evidence="3 4">VF5</strain>
    </source>
</reference>
<protein>
    <submittedName>
        <fullName evidence="3">Dehydrogenase</fullName>
    </submittedName>
</protein>
<keyword evidence="2" id="KW-0560">Oxidoreductase</keyword>
<dbReference type="SUPFAM" id="SSF51735">
    <property type="entry name" value="NAD(P)-binding Rossmann-fold domains"/>
    <property type="match status" value="1"/>
</dbReference>
<evidence type="ECO:0000256" key="2">
    <source>
        <dbReference type="ARBA" id="ARBA00023002"/>
    </source>
</evidence>
<gene>
    <name evidence="3" type="primary">udh</name>
    <name evidence="3" type="ordered locus">aq_1010</name>
</gene>
<dbReference type="STRING" id="224324.aq_1010"/>
<dbReference type="Pfam" id="PF13561">
    <property type="entry name" value="adh_short_C2"/>
    <property type="match status" value="1"/>
</dbReference>
<organism evidence="3 4">
    <name type="scientific">Aquifex aeolicus (strain VF5)</name>
    <dbReference type="NCBI Taxonomy" id="224324"/>
    <lineage>
        <taxon>Bacteria</taxon>
        <taxon>Pseudomonadati</taxon>
        <taxon>Aquificota</taxon>
        <taxon>Aquificia</taxon>
        <taxon>Aquificales</taxon>
        <taxon>Aquificaceae</taxon>
        <taxon>Aquifex</taxon>
    </lineage>
</organism>
<dbReference type="GO" id="GO:0016491">
    <property type="term" value="F:oxidoreductase activity"/>
    <property type="evidence" value="ECO:0000318"/>
    <property type="project" value="GO_Central"/>
</dbReference>
<evidence type="ECO:0000313" key="4">
    <source>
        <dbReference type="Proteomes" id="UP000000798"/>
    </source>
</evidence>
<dbReference type="KEGG" id="aae:aq_1010"/>
<evidence type="ECO:0000256" key="1">
    <source>
        <dbReference type="ARBA" id="ARBA00006484"/>
    </source>
</evidence>
<dbReference type="OrthoDB" id="9793499at2"/>
<dbReference type="EnsemblBacteria" id="AAC07086">
    <property type="protein sequence ID" value="AAC07086"/>
    <property type="gene ID" value="aq_1010"/>
</dbReference>
<name>O67126_AQUAE</name>
<dbReference type="RefSeq" id="WP_010880627.1">
    <property type="nucleotide sequence ID" value="NC_000918.1"/>
</dbReference>
<comment type="similarity">
    <text evidence="1">Belongs to the short-chain dehydrogenases/reductases (SDR) family.</text>
</comment>
<dbReference type="Gene3D" id="3.40.50.720">
    <property type="entry name" value="NAD(P)-binding Rossmann-like Domain"/>
    <property type="match status" value="1"/>
</dbReference>
<dbReference type="PIR" id="C70387">
    <property type="entry name" value="C70387"/>
</dbReference>
<dbReference type="PANTHER" id="PTHR43639">
    <property type="entry name" value="OXIDOREDUCTASE, SHORT-CHAIN DEHYDROGENASE/REDUCTASE FAMILY (AFU_ORTHOLOGUE AFUA_5G02870)"/>
    <property type="match status" value="1"/>
</dbReference>
<dbReference type="EMBL" id="AE000657">
    <property type="protein sequence ID" value="AAC07086.1"/>
    <property type="molecule type" value="Genomic_DNA"/>
</dbReference>
<dbReference type="InParanoid" id="O67126"/>
<keyword evidence="4" id="KW-1185">Reference proteome</keyword>
<sequence length="254" mass="28311">MEDIIVSFMNVALITGVRRIGKEVAKALIDKGYSLSVVYRSSREAVEELTEYAKGKGVKVKGFRADLCAYGDYEKLVKGTYEEFGRIDAFVHLASPYERKELTETTREDLYYHFIPIAEAFFFISVECYKVMLKNEGNVKGRIVAFGDWATNISPYKGFSAYFIAKGALHTAVKVLAKEFAPHVLVNCVAPGPVMKAENYSEEEWKKILARTPLRREVSVKDVVSTTLLLLETESITGEIICVDGGRHIAGSGV</sequence>
<evidence type="ECO:0000313" key="3">
    <source>
        <dbReference type="EMBL" id="AAC07086.1"/>
    </source>
</evidence>
<dbReference type="eggNOG" id="COG1028">
    <property type="taxonomic scope" value="Bacteria"/>
</dbReference>
<dbReference type="Proteomes" id="UP000000798">
    <property type="component" value="Chromosome"/>
</dbReference>
<proteinExistence type="inferred from homology"/>
<dbReference type="HOGENOM" id="CLU_010194_1_3_0"/>
<dbReference type="InterPro" id="IPR002347">
    <property type="entry name" value="SDR_fam"/>
</dbReference>
<dbReference type="PANTHER" id="PTHR43639:SF1">
    <property type="entry name" value="SHORT-CHAIN DEHYDROGENASE_REDUCTASE FAMILY PROTEIN"/>
    <property type="match status" value="1"/>
</dbReference>
<dbReference type="FunCoup" id="O67126">
    <property type="interactions" value="27"/>
</dbReference>
<dbReference type="AlphaFoldDB" id="O67126"/>